<dbReference type="InterPro" id="IPR000904">
    <property type="entry name" value="Sec7_dom"/>
</dbReference>
<dbReference type="GO" id="GO:0005085">
    <property type="term" value="F:guanyl-nucleotide exchange factor activity"/>
    <property type="evidence" value="ECO:0007669"/>
    <property type="project" value="InterPro"/>
</dbReference>
<accession>A0A8H7VJY0</accession>
<proteinExistence type="predicted"/>
<dbReference type="GO" id="GO:0032012">
    <property type="term" value="P:regulation of ARF protein signal transduction"/>
    <property type="evidence" value="ECO:0007669"/>
    <property type="project" value="InterPro"/>
</dbReference>
<feature type="region of interest" description="Disordered" evidence="1">
    <location>
        <begin position="105"/>
        <end position="126"/>
    </location>
</feature>
<feature type="domain" description="SEC7" evidence="2">
    <location>
        <begin position="145"/>
        <end position="264"/>
    </location>
</feature>
<dbReference type="PANTHER" id="PTHR10663:SF373">
    <property type="entry name" value="PH AND SEC7 DOMAIN-CONTAINING PROTEIN C11E3.11C"/>
    <property type="match status" value="1"/>
</dbReference>
<feature type="compositionally biased region" description="Basic and acidic residues" evidence="1">
    <location>
        <begin position="107"/>
        <end position="116"/>
    </location>
</feature>
<evidence type="ECO:0000313" key="3">
    <source>
        <dbReference type="EMBL" id="KAG2221647.1"/>
    </source>
</evidence>
<name>A0A8H7VJY0_9FUNG</name>
<dbReference type="PANTHER" id="PTHR10663">
    <property type="entry name" value="GUANYL-NUCLEOTIDE EXCHANGE FACTOR"/>
    <property type="match status" value="1"/>
</dbReference>
<dbReference type="OrthoDB" id="2157641at2759"/>
<dbReference type="SUPFAM" id="SSF48425">
    <property type="entry name" value="Sec7 domain"/>
    <property type="match status" value="1"/>
</dbReference>
<sequence>MTTPKRNQSLLQRSWSFPNASPECDNTRERSNTKYVLPPLRSSSLSTDFIQTITTETTTSPLLPLLTDQNNNVQDLVNDEEASSLLEWKRQSVLLRTSVVIPGLSDNGKEREREGKEEEENDDNDECQDIADKLWKGDLVSEASFLGNVDPFSQCTLELYLAKYDFKDMQLDTAFRKLCQKVYFKAEAQEIDRVLEAFARRYWACNNNVVYGSADVIYAIIYSLMLLNTDLHIAKGHTKMSRLTFCRNTMETIYKFVPKETFIKYEYEIEILLK</sequence>
<evidence type="ECO:0000256" key="1">
    <source>
        <dbReference type="SAM" id="MobiDB-lite"/>
    </source>
</evidence>
<evidence type="ECO:0000259" key="2">
    <source>
        <dbReference type="PROSITE" id="PS50190"/>
    </source>
</evidence>
<dbReference type="InterPro" id="IPR023394">
    <property type="entry name" value="Sec7_C_sf"/>
</dbReference>
<dbReference type="Pfam" id="PF01369">
    <property type="entry name" value="Sec7"/>
    <property type="match status" value="1"/>
</dbReference>
<keyword evidence="4" id="KW-1185">Reference proteome</keyword>
<reference evidence="3 4" key="1">
    <citation type="submission" date="2020-12" db="EMBL/GenBank/DDBJ databases">
        <title>Metabolic potential, ecology and presence of endohyphal bacteria is reflected in genomic diversity of Mucoromycotina.</title>
        <authorList>
            <person name="Muszewska A."/>
            <person name="Okrasinska A."/>
            <person name="Steczkiewicz K."/>
            <person name="Drgas O."/>
            <person name="Orlowska M."/>
            <person name="Perlinska-Lenart U."/>
            <person name="Aleksandrzak-Piekarczyk T."/>
            <person name="Szatraj K."/>
            <person name="Zielenkiewicz U."/>
            <person name="Pilsyk S."/>
            <person name="Malc E."/>
            <person name="Mieczkowski P."/>
            <person name="Kruszewska J.S."/>
            <person name="Biernat P."/>
            <person name="Pawlowska J."/>
        </authorList>
    </citation>
    <scope>NUCLEOTIDE SEQUENCE [LARGE SCALE GENOMIC DNA]</scope>
    <source>
        <strain evidence="3 4">CBS 142.35</strain>
    </source>
</reference>
<dbReference type="AlphaFoldDB" id="A0A8H7VJY0"/>
<protein>
    <recommendedName>
        <fullName evidence="2">SEC7 domain-containing protein</fullName>
    </recommendedName>
</protein>
<comment type="caution">
    <text evidence="3">The sequence shown here is derived from an EMBL/GenBank/DDBJ whole genome shotgun (WGS) entry which is preliminary data.</text>
</comment>
<gene>
    <name evidence="3" type="ORF">INT45_001172</name>
</gene>
<organism evidence="3 4">
    <name type="scientific">Circinella minor</name>
    <dbReference type="NCBI Taxonomy" id="1195481"/>
    <lineage>
        <taxon>Eukaryota</taxon>
        <taxon>Fungi</taxon>
        <taxon>Fungi incertae sedis</taxon>
        <taxon>Mucoromycota</taxon>
        <taxon>Mucoromycotina</taxon>
        <taxon>Mucoromycetes</taxon>
        <taxon>Mucorales</taxon>
        <taxon>Lichtheimiaceae</taxon>
        <taxon>Circinella</taxon>
    </lineage>
</organism>
<evidence type="ECO:0000313" key="4">
    <source>
        <dbReference type="Proteomes" id="UP000646827"/>
    </source>
</evidence>
<feature type="compositionally biased region" description="Acidic residues" evidence="1">
    <location>
        <begin position="117"/>
        <end position="126"/>
    </location>
</feature>
<dbReference type="PROSITE" id="PS50190">
    <property type="entry name" value="SEC7"/>
    <property type="match status" value="1"/>
</dbReference>
<dbReference type="Proteomes" id="UP000646827">
    <property type="component" value="Unassembled WGS sequence"/>
</dbReference>
<dbReference type="EMBL" id="JAEPRB010000103">
    <property type="protein sequence ID" value="KAG2221647.1"/>
    <property type="molecule type" value="Genomic_DNA"/>
</dbReference>
<dbReference type="Gene3D" id="1.10.1000.11">
    <property type="entry name" value="Arf Nucleotide-binding Site Opener,domain 2"/>
    <property type="match status" value="1"/>
</dbReference>
<dbReference type="InterPro" id="IPR035999">
    <property type="entry name" value="Sec7_dom_sf"/>
</dbReference>
<dbReference type="SMART" id="SM00222">
    <property type="entry name" value="Sec7"/>
    <property type="match status" value="1"/>
</dbReference>